<dbReference type="GO" id="GO:0000245">
    <property type="term" value="P:spliceosomal complex assembly"/>
    <property type="evidence" value="ECO:0007669"/>
    <property type="project" value="InterPro"/>
</dbReference>
<dbReference type="PANTHER" id="PTHR14710:SF2">
    <property type="entry name" value="GEM-ASSOCIATED PROTEIN 6"/>
    <property type="match status" value="1"/>
</dbReference>
<dbReference type="InterPro" id="IPR009422">
    <property type="entry name" value="Gemin6"/>
</dbReference>
<evidence type="ECO:0000313" key="2">
    <source>
        <dbReference type="Proteomes" id="UP000035642"/>
    </source>
</evidence>
<dbReference type="Pfam" id="PF20417">
    <property type="entry name" value="Gemin6_C"/>
    <property type="match status" value="1"/>
</dbReference>
<dbReference type="WBParaSite" id="ACAC_0000206801-mRNA-1">
    <property type="protein sequence ID" value="ACAC_0000206801-mRNA-1"/>
    <property type="gene ID" value="ACAC_0000206801"/>
</dbReference>
<dbReference type="GO" id="GO:0032797">
    <property type="term" value="C:SMN complex"/>
    <property type="evidence" value="ECO:0007669"/>
    <property type="project" value="TreeGrafter"/>
</dbReference>
<dbReference type="STRING" id="6313.A0A0K0CX25"/>
<evidence type="ECO:0000313" key="3">
    <source>
        <dbReference type="WBParaSite" id="ACAC_0000206801-mRNA-1"/>
    </source>
</evidence>
<dbReference type="PROSITE" id="PS52001">
    <property type="entry name" value="AD"/>
    <property type="match status" value="1"/>
</dbReference>
<dbReference type="Proteomes" id="UP000035642">
    <property type="component" value="Unassembled WGS sequence"/>
</dbReference>
<proteinExistence type="predicted"/>
<feature type="domain" description="AD" evidence="1">
    <location>
        <begin position="24"/>
        <end position="116"/>
    </location>
</feature>
<reference evidence="2" key="1">
    <citation type="submission" date="2012-09" db="EMBL/GenBank/DDBJ databases">
        <authorList>
            <person name="Martin A.A."/>
        </authorList>
    </citation>
    <scope>NUCLEOTIDE SEQUENCE</scope>
</reference>
<accession>A0A0K0CX25</accession>
<name>A0A0K0CX25_ANGCA</name>
<dbReference type="GO" id="GO:0005634">
    <property type="term" value="C:nucleus"/>
    <property type="evidence" value="ECO:0007669"/>
    <property type="project" value="InterPro"/>
</dbReference>
<dbReference type="GO" id="GO:0000387">
    <property type="term" value="P:spliceosomal snRNP assembly"/>
    <property type="evidence" value="ECO:0007669"/>
    <property type="project" value="TreeGrafter"/>
</dbReference>
<evidence type="ECO:0000259" key="1">
    <source>
        <dbReference type="PROSITE" id="PS52001"/>
    </source>
</evidence>
<organism evidence="2 3">
    <name type="scientific">Angiostrongylus cantonensis</name>
    <name type="common">Rat lungworm</name>
    <dbReference type="NCBI Taxonomy" id="6313"/>
    <lineage>
        <taxon>Eukaryota</taxon>
        <taxon>Metazoa</taxon>
        <taxon>Ecdysozoa</taxon>
        <taxon>Nematoda</taxon>
        <taxon>Chromadorea</taxon>
        <taxon>Rhabditida</taxon>
        <taxon>Rhabditina</taxon>
        <taxon>Rhabditomorpha</taxon>
        <taxon>Strongyloidea</taxon>
        <taxon>Metastrongylidae</taxon>
        <taxon>Angiostrongylus</taxon>
    </lineage>
</organism>
<dbReference type="InterPro" id="IPR046856">
    <property type="entry name" value="Gemin6_C"/>
</dbReference>
<dbReference type="InterPro" id="IPR047574">
    <property type="entry name" value="AD"/>
</dbReference>
<keyword evidence="2" id="KW-1185">Reference proteome</keyword>
<dbReference type="PANTHER" id="PTHR14710">
    <property type="entry name" value="GEM-ASSOCIATED PROTEIN 6"/>
    <property type="match status" value="1"/>
</dbReference>
<reference evidence="3" key="2">
    <citation type="submission" date="2017-02" db="UniProtKB">
        <authorList>
            <consortium name="WormBaseParasite"/>
        </authorList>
    </citation>
    <scope>IDENTIFICATION</scope>
</reference>
<protein>
    <submittedName>
        <fullName evidence="3">Gemin6_C domain-containing protein</fullName>
    </submittedName>
</protein>
<dbReference type="AlphaFoldDB" id="A0A0K0CX25"/>
<sequence>MDSRRVLMFKWVRNPNASRSILYLPSQVLYIRTGLIYANSYQLVFIVSIGKNIALRRDRLLKWLRANHVDVDECDDGSLLIFSAARIESPFTEESCFCDNAIILKRLRGLVSKVPK</sequence>